<organism evidence="1 2">
    <name type="scientific">Candidatus Lloydbacteria bacterium RIFCSPHIGHO2_02_FULL_50_13</name>
    <dbReference type="NCBI Taxonomy" id="1798661"/>
    <lineage>
        <taxon>Bacteria</taxon>
        <taxon>Candidatus Lloydiibacteriota</taxon>
    </lineage>
</organism>
<proteinExistence type="predicted"/>
<dbReference type="AlphaFoldDB" id="A0A1G2DCW0"/>
<name>A0A1G2DCW0_9BACT</name>
<dbReference type="EMBL" id="MHLL01000003">
    <property type="protein sequence ID" value="OGZ10720.1"/>
    <property type="molecule type" value="Genomic_DNA"/>
</dbReference>
<sequence>MSKKHGFKHADKRISERVPVVFSVDSETSSKYAYDFSVEVVLWSVDTYPDPHALSWSLFGCCPSEHTVAELSDCVALRGSFRNISDSDSEYIPESLKGADYKECIIVYNPQRSRGWLGEVAEVQELPACGVIKDFDVLAQIVSKFVGGFIERRGPDGTTHWGRLRGGNTGGWISCDAVRGKDQGWKYAPSNNDGWSLSLIGVRYVHKENMHWHELVGDAFLCSDGTVLHSYHFSQKEWGEESNVPKEWKEGYYHNRIYPPGSVMVPKHITDSFEREMPAWFYKDDEARKAKTQKSAR</sequence>
<evidence type="ECO:0000313" key="1">
    <source>
        <dbReference type="EMBL" id="OGZ10720.1"/>
    </source>
</evidence>
<reference evidence="1 2" key="1">
    <citation type="journal article" date="2016" name="Nat. Commun.">
        <title>Thousands of microbial genomes shed light on interconnected biogeochemical processes in an aquifer system.</title>
        <authorList>
            <person name="Anantharaman K."/>
            <person name="Brown C.T."/>
            <person name="Hug L.A."/>
            <person name="Sharon I."/>
            <person name="Castelle C.J."/>
            <person name="Probst A.J."/>
            <person name="Thomas B.C."/>
            <person name="Singh A."/>
            <person name="Wilkins M.J."/>
            <person name="Karaoz U."/>
            <person name="Brodie E.L."/>
            <person name="Williams K.H."/>
            <person name="Hubbard S.S."/>
            <person name="Banfield J.F."/>
        </authorList>
    </citation>
    <scope>NUCLEOTIDE SEQUENCE [LARGE SCALE GENOMIC DNA]</scope>
</reference>
<protein>
    <submittedName>
        <fullName evidence="1">Uncharacterized protein</fullName>
    </submittedName>
</protein>
<dbReference type="Proteomes" id="UP000177996">
    <property type="component" value="Unassembled WGS sequence"/>
</dbReference>
<accession>A0A1G2DCW0</accession>
<evidence type="ECO:0000313" key="2">
    <source>
        <dbReference type="Proteomes" id="UP000177996"/>
    </source>
</evidence>
<comment type="caution">
    <text evidence="1">The sequence shown here is derived from an EMBL/GenBank/DDBJ whole genome shotgun (WGS) entry which is preliminary data.</text>
</comment>
<gene>
    <name evidence="1" type="ORF">A3D65_01610</name>
</gene>